<name>A0AAN4ZM38_9BILA</name>
<keyword evidence="3" id="KW-1185">Reference proteome</keyword>
<feature type="compositionally biased region" description="Polar residues" evidence="1">
    <location>
        <begin position="335"/>
        <end position="348"/>
    </location>
</feature>
<feature type="compositionally biased region" description="Basic and acidic residues" evidence="1">
    <location>
        <begin position="40"/>
        <end position="49"/>
    </location>
</feature>
<feature type="compositionally biased region" description="Acidic residues" evidence="1">
    <location>
        <begin position="27"/>
        <end position="39"/>
    </location>
</feature>
<evidence type="ECO:0000256" key="1">
    <source>
        <dbReference type="SAM" id="MobiDB-lite"/>
    </source>
</evidence>
<sequence length="366" mass="42103">MLDPEAIQASKEQLEDQEGVEEKESDSQADPDLVDTEEGGADRAGEVNRDPSVSQADRESPDEEATREDEHIMMANPASKDLAALPVSMRSTVRAPERTDRALRASDPNDPRRTMDTTSDLRTPPRDRMSSPCDNTISNRDTSSLRGLQAQLRLLMTNRCDSSSSRAMSSRCRCMIKESTRHQRSDHRETMQNQESHFKYWPIQDTRVVRLMALWKIEGKKRGDTNSRGRIRSRLGNQPGTGTTRPDRTMNRLPTPPTRNPRGIGTRNRNRTLCKLKLRLMKNRDPRRDPTNSPSLPNHPTRSPLRRPRRHTINLLPLRNLMRNRTRRPRLHMSSPRNQRSAPTSNRYLSRDHTSSQLRLRQSDRT</sequence>
<feature type="compositionally biased region" description="Basic and acidic residues" evidence="1">
    <location>
        <begin position="95"/>
        <end position="115"/>
    </location>
</feature>
<feature type="compositionally biased region" description="Basic residues" evidence="1">
    <location>
        <begin position="268"/>
        <end position="281"/>
    </location>
</feature>
<comment type="caution">
    <text evidence="2">The sequence shown here is derived from an EMBL/GenBank/DDBJ whole genome shotgun (WGS) entry which is preliminary data.</text>
</comment>
<accession>A0AAN4ZM38</accession>
<dbReference type="EMBL" id="BTRK01000002">
    <property type="protein sequence ID" value="GMR39510.1"/>
    <property type="molecule type" value="Genomic_DNA"/>
</dbReference>
<gene>
    <name evidence="2" type="ORF">PMAYCL1PPCAC_09705</name>
</gene>
<protein>
    <submittedName>
        <fullName evidence="2">Uncharacterized protein</fullName>
    </submittedName>
</protein>
<evidence type="ECO:0000313" key="2">
    <source>
        <dbReference type="EMBL" id="GMR39510.1"/>
    </source>
</evidence>
<proteinExistence type="predicted"/>
<feature type="compositionally biased region" description="Basic residues" evidence="1">
    <location>
        <begin position="322"/>
        <end position="331"/>
    </location>
</feature>
<evidence type="ECO:0000313" key="3">
    <source>
        <dbReference type="Proteomes" id="UP001328107"/>
    </source>
</evidence>
<dbReference type="Proteomes" id="UP001328107">
    <property type="component" value="Unassembled WGS sequence"/>
</dbReference>
<feature type="compositionally biased region" description="Polar residues" evidence="1">
    <location>
        <begin position="235"/>
        <end position="244"/>
    </location>
</feature>
<organism evidence="2 3">
    <name type="scientific">Pristionchus mayeri</name>
    <dbReference type="NCBI Taxonomy" id="1317129"/>
    <lineage>
        <taxon>Eukaryota</taxon>
        <taxon>Metazoa</taxon>
        <taxon>Ecdysozoa</taxon>
        <taxon>Nematoda</taxon>
        <taxon>Chromadorea</taxon>
        <taxon>Rhabditida</taxon>
        <taxon>Rhabditina</taxon>
        <taxon>Diplogasteromorpha</taxon>
        <taxon>Diplogasteroidea</taxon>
        <taxon>Neodiplogasteridae</taxon>
        <taxon>Pristionchus</taxon>
    </lineage>
</organism>
<feature type="compositionally biased region" description="Polar residues" evidence="1">
    <location>
        <begin position="291"/>
        <end position="301"/>
    </location>
</feature>
<feature type="compositionally biased region" description="Polar residues" evidence="1">
    <location>
        <begin position="132"/>
        <end position="143"/>
    </location>
</feature>
<feature type="region of interest" description="Disordered" evidence="1">
    <location>
        <begin position="220"/>
        <end position="366"/>
    </location>
</feature>
<reference evidence="3" key="1">
    <citation type="submission" date="2022-10" db="EMBL/GenBank/DDBJ databases">
        <title>Genome assembly of Pristionchus species.</title>
        <authorList>
            <person name="Yoshida K."/>
            <person name="Sommer R.J."/>
        </authorList>
    </citation>
    <scope>NUCLEOTIDE SEQUENCE [LARGE SCALE GENOMIC DNA]</scope>
    <source>
        <strain evidence="3">RS5460</strain>
    </source>
</reference>
<dbReference type="AlphaFoldDB" id="A0AAN4ZM38"/>
<feature type="region of interest" description="Disordered" evidence="1">
    <location>
        <begin position="1"/>
        <end position="143"/>
    </location>
</feature>